<reference evidence="2" key="1">
    <citation type="submission" date="2022-01" db="EMBL/GenBank/DDBJ databases">
        <authorList>
            <person name="King R."/>
        </authorList>
    </citation>
    <scope>NUCLEOTIDE SEQUENCE</scope>
</reference>
<gene>
    <name evidence="2" type="ORF">PHYEVI_LOCUS1158</name>
</gene>
<keyword evidence="1" id="KW-0732">Signal</keyword>
<dbReference type="EMBL" id="OU900094">
    <property type="protein sequence ID" value="CAG9854698.1"/>
    <property type="molecule type" value="Genomic_DNA"/>
</dbReference>
<accession>A0A9N9TFB8</accession>
<evidence type="ECO:0000313" key="2">
    <source>
        <dbReference type="EMBL" id="CAG9854698.1"/>
    </source>
</evidence>
<sequence length="220" mass="23095">MNSFSLLFVVISSLVAVSQARLVLNGKVAGNAKLDDPIQLEILGMPVNLDGSAKASAQGSALVGRRHHLSKKNTAKKVVLQDSLEEEPVELEVVEVAPANSEEEGAIIMRKSRFNGEKSNGKLVIKGNAGAGAELVEPIDVEILGLPVSLTGGANGDVHGEAFIGRGLSLNGQGQVDAALSSEEIRIEDLPIVLSGSASAQGKGNAYIGKHGHKRYYYVY</sequence>
<dbReference type="Proteomes" id="UP001153712">
    <property type="component" value="Chromosome 1"/>
</dbReference>
<evidence type="ECO:0000313" key="3">
    <source>
        <dbReference type="Proteomes" id="UP001153712"/>
    </source>
</evidence>
<keyword evidence="3" id="KW-1185">Reference proteome</keyword>
<feature type="chain" id="PRO_5040492412" evidence="1">
    <location>
        <begin position="21"/>
        <end position="220"/>
    </location>
</feature>
<evidence type="ECO:0000256" key="1">
    <source>
        <dbReference type="SAM" id="SignalP"/>
    </source>
</evidence>
<protein>
    <submittedName>
        <fullName evidence="2">Uncharacterized protein</fullName>
    </submittedName>
</protein>
<organism evidence="2 3">
    <name type="scientific">Phyllotreta striolata</name>
    <name type="common">Striped flea beetle</name>
    <name type="synonym">Crioceris striolata</name>
    <dbReference type="NCBI Taxonomy" id="444603"/>
    <lineage>
        <taxon>Eukaryota</taxon>
        <taxon>Metazoa</taxon>
        <taxon>Ecdysozoa</taxon>
        <taxon>Arthropoda</taxon>
        <taxon>Hexapoda</taxon>
        <taxon>Insecta</taxon>
        <taxon>Pterygota</taxon>
        <taxon>Neoptera</taxon>
        <taxon>Endopterygota</taxon>
        <taxon>Coleoptera</taxon>
        <taxon>Polyphaga</taxon>
        <taxon>Cucujiformia</taxon>
        <taxon>Chrysomeloidea</taxon>
        <taxon>Chrysomelidae</taxon>
        <taxon>Galerucinae</taxon>
        <taxon>Alticini</taxon>
        <taxon>Phyllotreta</taxon>
    </lineage>
</organism>
<proteinExistence type="predicted"/>
<dbReference type="AlphaFoldDB" id="A0A9N9TFB8"/>
<feature type="signal peptide" evidence="1">
    <location>
        <begin position="1"/>
        <end position="20"/>
    </location>
</feature>
<name>A0A9N9TFB8_PHYSR</name>